<dbReference type="EMBL" id="VSRR010007754">
    <property type="protein sequence ID" value="MPC47468.1"/>
    <property type="molecule type" value="Genomic_DNA"/>
</dbReference>
<evidence type="ECO:0000313" key="1">
    <source>
        <dbReference type="EMBL" id="MPC47468.1"/>
    </source>
</evidence>
<organism evidence="1 2">
    <name type="scientific">Portunus trituberculatus</name>
    <name type="common">Swimming crab</name>
    <name type="synonym">Neptunus trituberculatus</name>
    <dbReference type="NCBI Taxonomy" id="210409"/>
    <lineage>
        <taxon>Eukaryota</taxon>
        <taxon>Metazoa</taxon>
        <taxon>Ecdysozoa</taxon>
        <taxon>Arthropoda</taxon>
        <taxon>Crustacea</taxon>
        <taxon>Multicrustacea</taxon>
        <taxon>Malacostraca</taxon>
        <taxon>Eumalacostraca</taxon>
        <taxon>Eucarida</taxon>
        <taxon>Decapoda</taxon>
        <taxon>Pleocyemata</taxon>
        <taxon>Brachyura</taxon>
        <taxon>Eubrachyura</taxon>
        <taxon>Portunoidea</taxon>
        <taxon>Portunidae</taxon>
        <taxon>Portuninae</taxon>
        <taxon>Portunus</taxon>
    </lineage>
</organism>
<dbReference type="Proteomes" id="UP000324222">
    <property type="component" value="Unassembled WGS sequence"/>
</dbReference>
<gene>
    <name evidence="1" type="ORF">E2C01_041216</name>
</gene>
<sequence>MIALLGPSQARTTDDVRNFKICSIVKKTADARQEMSGTAITLTHWVSAVIVFLCYRLLTVSAAVLAADCHHNCPCYSLPLQLSSTAAPNLLSHSSSVIPTPDSI</sequence>
<evidence type="ECO:0000313" key="2">
    <source>
        <dbReference type="Proteomes" id="UP000324222"/>
    </source>
</evidence>
<keyword evidence="2" id="KW-1185">Reference proteome</keyword>
<accession>A0A5B7FRB8</accession>
<comment type="caution">
    <text evidence="1">The sequence shown here is derived from an EMBL/GenBank/DDBJ whole genome shotgun (WGS) entry which is preliminary data.</text>
</comment>
<name>A0A5B7FRB8_PORTR</name>
<protein>
    <submittedName>
        <fullName evidence="1">Uncharacterized protein</fullName>
    </submittedName>
</protein>
<proteinExistence type="predicted"/>
<reference evidence="1 2" key="1">
    <citation type="submission" date="2019-05" db="EMBL/GenBank/DDBJ databases">
        <title>Another draft genome of Portunus trituberculatus and its Hox gene families provides insights of decapod evolution.</title>
        <authorList>
            <person name="Jeong J.-H."/>
            <person name="Song I."/>
            <person name="Kim S."/>
            <person name="Choi T."/>
            <person name="Kim D."/>
            <person name="Ryu S."/>
            <person name="Kim W."/>
        </authorList>
    </citation>
    <scope>NUCLEOTIDE SEQUENCE [LARGE SCALE GENOMIC DNA]</scope>
    <source>
        <tissue evidence="1">Muscle</tissue>
    </source>
</reference>
<dbReference type="AlphaFoldDB" id="A0A5B7FRB8"/>